<evidence type="ECO:0000256" key="1">
    <source>
        <dbReference type="SAM" id="MobiDB-lite"/>
    </source>
</evidence>
<dbReference type="Pfam" id="PF00226">
    <property type="entry name" value="DnaJ"/>
    <property type="match status" value="1"/>
</dbReference>
<protein>
    <recommendedName>
        <fullName evidence="2">J domain-containing protein</fullName>
    </recommendedName>
</protein>
<proteinExistence type="predicted"/>
<dbReference type="SUPFAM" id="SSF48452">
    <property type="entry name" value="TPR-like"/>
    <property type="match status" value="2"/>
</dbReference>
<reference evidence="3" key="1">
    <citation type="submission" date="2017-04" db="EMBL/GenBank/DDBJ databases">
        <title>Population genomics of picophytoplankton unveils novel chromosome hypervariability.</title>
        <authorList>
            <consortium name="DOE Joint Genome Institute"/>
            <person name="Blanc-Mathieu R."/>
            <person name="Krasovec M."/>
            <person name="Hebrard M."/>
            <person name="Yau S."/>
            <person name="Desgranges E."/>
            <person name="Martin J."/>
            <person name="Schackwitz W."/>
            <person name="Kuo A."/>
            <person name="Salin G."/>
            <person name="Donnadieu C."/>
            <person name="Desdevises Y."/>
            <person name="Sanchez-Ferandin S."/>
            <person name="Moreau H."/>
            <person name="Rivals E."/>
            <person name="Grigoriev I.V."/>
            <person name="Grimsley N."/>
            <person name="Eyre-Walker A."/>
            <person name="Piganeau G."/>
        </authorList>
    </citation>
    <scope>NUCLEOTIDE SEQUENCE [LARGE SCALE GENOMIC DNA]</scope>
    <source>
        <strain evidence="3">RCC 1115</strain>
    </source>
</reference>
<dbReference type="Gene3D" id="1.10.287.110">
    <property type="entry name" value="DnaJ domain"/>
    <property type="match status" value="1"/>
</dbReference>
<dbReference type="InterPro" id="IPR018253">
    <property type="entry name" value="DnaJ_domain_CS"/>
</dbReference>
<dbReference type="PROSITE" id="PS50076">
    <property type="entry name" value="DNAJ_2"/>
    <property type="match status" value="1"/>
</dbReference>
<dbReference type="InterPro" id="IPR036869">
    <property type="entry name" value="J_dom_sf"/>
</dbReference>
<dbReference type="AlphaFoldDB" id="A0A1Y5I617"/>
<dbReference type="InterPro" id="IPR011990">
    <property type="entry name" value="TPR-like_helical_dom_sf"/>
</dbReference>
<organism evidence="3">
    <name type="scientific">Ostreococcus tauri</name>
    <name type="common">Marine green alga</name>
    <dbReference type="NCBI Taxonomy" id="70448"/>
    <lineage>
        <taxon>Eukaryota</taxon>
        <taxon>Viridiplantae</taxon>
        <taxon>Chlorophyta</taxon>
        <taxon>Mamiellophyceae</taxon>
        <taxon>Mamiellales</taxon>
        <taxon>Bathycoccaceae</taxon>
        <taxon>Ostreococcus</taxon>
    </lineage>
</organism>
<dbReference type="SMART" id="SM00028">
    <property type="entry name" value="TPR"/>
    <property type="match status" value="4"/>
</dbReference>
<gene>
    <name evidence="3" type="ORF">BE221DRAFT_187306</name>
</gene>
<dbReference type="SMART" id="SM00271">
    <property type="entry name" value="DnaJ"/>
    <property type="match status" value="1"/>
</dbReference>
<dbReference type="PROSITE" id="PS00636">
    <property type="entry name" value="DNAJ_1"/>
    <property type="match status" value="1"/>
</dbReference>
<feature type="compositionally biased region" description="Low complexity" evidence="1">
    <location>
        <begin position="101"/>
        <end position="119"/>
    </location>
</feature>
<dbReference type="PANTHER" id="PTHR45181:SF4">
    <property type="entry name" value="HEAT SHOCK PROTEIN DNAJ WITH TETRATRICOPEPTIDE REPEAT-CONTAINING PROTEIN"/>
    <property type="match status" value="1"/>
</dbReference>
<evidence type="ECO:0000259" key="2">
    <source>
        <dbReference type="PROSITE" id="PS50076"/>
    </source>
</evidence>
<dbReference type="CDD" id="cd06257">
    <property type="entry name" value="DnaJ"/>
    <property type="match status" value="1"/>
</dbReference>
<accession>A0A1Y5I617</accession>
<dbReference type="SUPFAM" id="SSF46565">
    <property type="entry name" value="Chaperone J-domain"/>
    <property type="match status" value="1"/>
</dbReference>
<feature type="region of interest" description="Disordered" evidence="1">
    <location>
        <begin position="803"/>
        <end position="829"/>
    </location>
</feature>
<dbReference type="Proteomes" id="UP000195557">
    <property type="component" value="Unassembled WGS sequence"/>
</dbReference>
<dbReference type="Gene3D" id="1.25.40.10">
    <property type="entry name" value="Tetratricopeptide repeat domain"/>
    <property type="match status" value="2"/>
</dbReference>
<dbReference type="InterPro" id="IPR019734">
    <property type="entry name" value="TPR_rpt"/>
</dbReference>
<feature type="compositionally biased region" description="Basic and acidic residues" evidence="1">
    <location>
        <begin position="41"/>
        <end position="58"/>
    </location>
</feature>
<dbReference type="PANTHER" id="PTHR45181">
    <property type="entry name" value="HEAT SHOCK PROTEIN DNAJ WITH TETRATRICOPEPTIDE REPEAT-CONTAINING PROTEIN"/>
    <property type="match status" value="1"/>
</dbReference>
<evidence type="ECO:0000313" key="3">
    <source>
        <dbReference type="EMBL" id="OUS42602.1"/>
    </source>
</evidence>
<feature type="region of interest" description="Disordered" evidence="1">
    <location>
        <begin position="1"/>
        <end position="220"/>
    </location>
</feature>
<dbReference type="eggNOG" id="KOG0550">
    <property type="taxonomic scope" value="Eukaryota"/>
</dbReference>
<name>A0A1Y5I617_OSTTA</name>
<dbReference type="EMBL" id="KZ155838">
    <property type="protein sequence ID" value="OUS42602.1"/>
    <property type="molecule type" value="Genomic_DNA"/>
</dbReference>
<sequence length="829" mass="91435">MWGAFAERMNREQTSPVKTFELNAMPEKRSSRRTPSASSTDGERERPSVARSIERELLEDMNGESASAPEIVTSPEPMAVDSPGEDSDASESMRVTPPPSKFSMGASGASGSGTRKSASFRSNASPLSVEIRMESTEAETPASTKSEEFTLRASPTSPVVSPAEAKKFTFNAPPSKSPSVMRKVRSPDASNEAGGIFKMGTDGVQPTPKPRSNNRYAQRAGSIRRTVSGGTPTTPTVSEVEELTSKITLDKCDLQQTEKLRQEGNELYGKGLYAEADELYSRAIMQFAAAPRTNAGFDKDNESPLGHAIDIFVGRDAAVLLTNRAAARMMIPTDSTPDDERRTFLLKALTDCERATRADPTYLRARVRVSSCHMKLGDFTAALQCLEDSPSSDDIEMEHVKVEAKAANENLNKVLSSALALGTCQPGLPRLYNDSRARVLNDTHTGIVRSVSALAHYPLISSGENGKAFIEAKATLYIVCGAYQEASDFVAEIDRLGLTNDSWVSDFVFMSKFGKGDPLSACQYAEGLEKCDIDVEMLAMARAMLNGKDEGNKLFNAKEYTEAVVAYTKAFEFGTQPIAAAYCSVILGNRAAAYQGLNEYLNALADCGRALSFNPWNIKALSRRATLHESIRCWEDAIDDLRSYIEIAGNAQYSLFSTERERKDALAMATDRLRRLETIKDTQRNSQVDMYRILGLEDLKENASAADIKKAYRNLALKYHPDKANRSMPAWAPAHELHDDADRLFKLLGETNANLSDPALRRVYDETERIRSHGDNARYTRSSSWSSASTNDFQYGHDAAAWMSSPPRRSRNSRMNRNQSTGKNYYWNY</sequence>
<dbReference type="InterPro" id="IPR001623">
    <property type="entry name" value="DnaJ_domain"/>
</dbReference>
<feature type="domain" description="J" evidence="2">
    <location>
        <begin position="689"/>
        <end position="768"/>
    </location>
</feature>
<dbReference type="PRINTS" id="PR00625">
    <property type="entry name" value="JDOMAIN"/>
</dbReference>